<comment type="caution">
    <text evidence="7">The sequence shown here is derived from an EMBL/GenBank/DDBJ whole genome shotgun (WGS) entry which is preliminary data.</text>
</comment>
<proteinExistence type="inferred from homology"/>
<keyword evidence="4" id="KW-0010">Activator</keyword>
<dbReference type="InterPro" id="IPR000847">
    <property type="entry name" value="LysR_HTH_N"/>
</dbReference>
<dbReference type="InterPro" id="IPR036390">
    <property type="entry name" value="WH_DNA-bd_sf"/>
</dbReference>
<keyword evidence="8" id="KW-1185">Reference proteome</keyword>
<name>A0A4R3M3Z1_9BURK</name>
<keyword evidence="3" id="KW-0238">DNA-binding</keyword>
<dbReference type="EMBL" id="SMAJ01000007">
    <property type="protein sequence ID" value="TCT06969.1"/>
    <property type="molecule type" value="Genomic_DNA"/>
</dbReference>
<dbReference type="GO" id="GO:0003700">
    <property type="term" value="F:DNA-binding transcription factor activity"/>
    <property type="evidence" value="ECO:0007669"/>
    <property type="project" value="InterPro"/>
</dbReference>
<keyword evidence="2" id="KW-0805">Transcription regulation</keyword>
<dbReference type="InterPro" id="IPR036388">
    <property type="entry name" value="WH-like_DNA-bd_sf"/>
</dbReference>
<dbReference type="GO" id="GO:0003677">
    <property type="term" value="F:DNA binding"/>
    <property type="evidence" value="ECO:0007669"/>
    <property type="project" value="UniProtKB-KW"/>
</dbReference>
<evidence type="ECO:0000259" key="6">
    <source>
        <dbReference type="PROSITE" id="PS50931"/>
    </source>
</evidence>
<dbReference type="FunFam" id="1.10.10.10:FF:000001">
    <property type="entry name" value="LysR family transcriptional regulator"/>
    <property type="match status" value="1"/>
</dbReference>
<dbReference type="PROSITE" id="PS50931">
    <property type="entry name" value="HTH_LYSR"/>
    <property type="match status" value="1"/>
</dbReference>
<evidence type="ECO:0000313" key="8">
    <source>
        <dbReference type="Proteomes" id="UP000295525"/>
    </source>
</evidence>
<dbReference type="OrthoDB" id="8587114at2"/>
<dbReference type="Pfam" id="PF03466">
    <property type="entry name" value="LysR_substrate"/>
    <property type="match status" value="1"/>
</dbReference>
<dbReference type="InterPro" id="IPR005119">
    <property type="entry name" value="LysR_subst-bd"/>
</dbReference>
<dbReference type="Gene3D" id="1.10.10.10">
    <property type="entry name" value="Winged helix-like DNA-binding domain superfamily/Winged helix DNA-binding domain"/>
    <property type="match status" value="1"/>
</dbReference>
<dbReference type="Pfam" id="PF00126">
    <property type="entry name" value="HTH_1"/>
    <property type="match status" value="1"/>
</dbReference>
<protein>
    <submittedName>
        <fullName evidence="7">LysR family transcriptional regulator</fullName>
    </submittedName>
</protein>
<feature type="domain" description="HTH lysR-type" evidence="6">
    <location>
        <begin position="1"/>
        <end position="58"/>
    </location>
</feature>
<dbReference type="Proteomes" id="UP000295525">
    <property type="component" value="Unassembled WGS sequence"/>
</dbReference>
<evidence type="ECO:0000256" key="3">
    <source>
        <dbReference type="ARBA" id="ARBA00023125"/>
    </source>
</evidence>
<dbReference type="Gene3D" id="3.40.190.290">
    <property type="match status" value="1"/>
</dbReference>
<organism evidence="7 8">
    <name type="scientific">Paralcaligenes ureilyticus</name>
    <dbReference type="NCBI Taxonomy" id="627131"/>
    <lineage>
        <taxon>Bacteria</taxon>
        <taxon>Pseudomonadati</taxon>
        <taxon>Pseudomonadota</taxon>
        <taxon>Betaproteobacteria</taxon>
        <taxon>Burkholderiales</taxon>
        <taxon>Alcaligenaceae</taxon>
        <taxon>Paralcaligenes</taxon>
    </lineage>
</organism>
<reference evidence="7 8" key="1">
    <citation type="submission" date="2019-03" db="EMBL/GenBank/DDBJ databases">
        <title>Genomic Encyclopedia of Type Strains, Phase IV (KMG-IV): sequencing the most valuable type-strain genomes for metagenomic binning, comparative biology and taxonomic classification.</title>
        <authorList>
            <person name="Goeker M."/>
        </authorList>
    </citation>
    <scope>NUCLEOTIDE SEQUENCE [LARGE SCALE GENOMIC DNA]</scope>
    <source>
        <strain evidence="7 8">DSM 24591</strain>
    </source>
</reference>
<evidence type="ECO:0000256" key="1">
    <source>
        <dbReference type="ARBA" id="ARBA00009437"/>
    </source>
</evidence>
<gene>
    <name evidence="7" type="ORF">EDC26_10724</name>
</gene>
<sequence length="299" mass="33900">MDLKQIRYFIVVCELRSVSRAAEILDVSQPSISRQIQLLEAELRQHLLRRTGRGMEPTEAGLRFLSHARALDKLANHARQDLQSFQSPTQGKVRLGLPPRIARRLTPLIVQEFRAQMPNSSIRIVEGLSADMRGWLIKSKIDLALLYDPTPAAMLSYETIYREDMVLAYAKTCRPRPPKNIKAGQLERYPLVLPSRPNSIRTLVDRICHDAEISLNIVAEVDVVQTAVETISYDQVYTIIPRSAIHDTPHRKELTFSCIKEPVIKNSLVLAMLVHGANPELTQTTAHIVRHIDMAKYMA</sequence>
<accession>A0A4R3M3Z1</accession>
<dbReference type="GO" id="GO:2000142">
    <property type="term" value="P:regulation of DNA-templated transcription initiation"/>
    <property type="evidence" value="ECO:0007669"/>
    <property type="project" value="TreeGrafter"/>
</dbReference>
<evidence type="ECO:0000256" key="5">
    <source>
        <dbReference type="ARBA" id="ARBA00023163"/>
    </source>
</evidence>
<dbReference type="AlphaFoldDB" id="A0A4R3M3Z1"/>
<dbReference type="PANTHER" id="PTHR30293">
    <property type="entry name" value="TRANSCRIPTIONAL REGULATORY PROTEIN NAC-RELATED"/>
    <property type="match status" value="1"/>
</dbReference>
<evidence type="ECO:0000256" key="4">
    <source>
        <dbReference type="ARBA" id="ARBA00023159"/>
    </source>
</evidence>
<dbReference type="PANTHER" id="PTHR30293:SF0">
    <property type="entry name" value="NITROGEN ASSIMILATION REGULATORY PROTEIN NAC"/>
    <property type="match status" value="1"/>
</dbReference>
<evidence type="ECO:0000313" key="7">
    <source>
        <dbReference type="EMBL" id="TCT06969.1"/>
    </source>
</evidence>
<dbReference type="PRINTS" id="PR00039">
    <property type="entry name" value="HTHLYSR"/>
</dbReference>
<evidence type="ECO:0000256" key="2">
    <source>
        <dbReference type="ARBA" id="ARBA00023015"/>
    </source>
</evidence>
<dbReference type="SUPFAM" id="SSF46785">
    <property type="entry name" value="Winged helix' DNA-binding domain"/>
    <property type="match status" value="1"/>
</dbReference>
<dbReference type="RefSeq" id="WP_132582384.1">
    <property type="nucleotide sequence ID" value="NZ_SMAJ01000007.1"/>
</dbReference>
<comment type="similarity">
    <text evidence="1">Belongs to the LysR transcriptional regulatory family.</text>
</comment>
<keyword evidence="5" id="KW-0804">Transcription</keyword>
<dbReference type="SUPFAM" id="SSF53850">
    <property type="entry name" value="Periplasmic binding protein-like II"/>
    <property type="match status" value="1"/>
</dbReference>